<dbReference type="NCBIfam" id="NF002616">
    <property type="entry name" value="PRK02268.1-2"/>
    <property type="match status" value="1"/>
</dbReference>
<dbReference type="HAMAP" id="MF_00771">
    <property type="entry name" value="UPF0310"/>
    <property type="match status" value="1"/>
</dbReference>
<keyword evidence="4" id="KW-1185">Reference proteome</keyword>
<dbReference type="AlphaFoldDB" id="A0A5R8QAP2"/>
<comment type="caution">
    <text evidence="3">The sequence shown here is derived from an EMBL/GenBank/DDBJ whole genome shotgun (WGS) entry which is preliminary data.</text>
</comment>
<proteinExistence type="inferred from homology"/>
<dbReference type="FunCoup" id="A0A5R8QAP2">
    <property type="interactions" value="2"/>
</dbReference>
<dbReference type="InterPro" id="IPR022996">
    <property type="entry name" value="UPF0310"/>
</dbReference>
<dbReference type="InterPro" id="IPR002740">
    <property type="entry name" value="EVE_domain"/>
</dbReference>
<reference evidence="3 4" key="1">
    <citation type="submission" date="2019-05" db="EMBL/GenBank/DDBJ databases">
        <title>Culicoidintestinum kansasii gen. nov., sp. nov. from the gastrointestinal tract of the biting midge, Culicoides sonorensis.</title>
        <authorList>
            <person name="Neupane S."/>
            <person name="Ghosh A."/>
            <person name="Gunther S."/>
            <person name="Martin K."/>
            <person name="Zurek L."/>
        </authorList>
    </citation>
    <scope>NUCLEOTIDE SEQUENCE [LARGE SCALE GENOMIC DNA]</scope>
    <source>
        <strain evidence="3 4">CS-1</strain>
    </source>
</reference>
<dbReference type="SUPFAM" id="SSF88697">
    <property type="entry name" value="PUA domain-like"/>
    <property type="match status" value="1"/>
</dbReference>
<evidence type="ECO:0000256" key="1">
    <source>
        <dbReference type="HAMAP-Rule" id="MF_00771"/>
    </source>
</evidence>
<dbReference type="EMBL" id="VBWP01000006">
    <property type="protein sequence ID" value="TLG72986.1"/>
    <property type="molecule type" value="Genomic_DNA"/>
</dbReference>
<dbReference type="InParanoid" id="A0A5R8QAP2"/>
<dbReference type="RefSeq" id="WP_138191212.1">
    <property type="nucleotide sequence ID" value="NZ_VBWP01000006.1"/>
</dbReference>
<dbReference type="Pfam" id="PF01878">
    <property type="entry name" value="EVE"/>
    <property type="match status" value="1"/>
</dbReference>
<evidence type="ECO:0000313" key="4">
    <source>
        <dbReference type="Proteomes" id="UP000306912"/>
    </source>
</evidence>
<protein>
    <recommendedName>
        <fullName evidence="1">UPF0310 protein FEZ08_08040</fullName>
    </recommendedName>
</protein>
<comment type="similarity">
    <text evidence="1">Belongs to the UPF0310 family.</text>
</comment>
<name>A0A5R8QAP2_9FIRM</name>
<dbReference type="Proteomes" id="UP000306912">
    <property type="component" value="Unassembled WGS sequence"/>
</dbReference>
<evidence type="ECO:0000313" key="3">
    <source>
        <dbReference type="EMBL" id="TLG72986.1"/>
    </source>
</evidence>
<feature type="domain" description="EVE" evidence="2">
    <location>
        <begin position="3"/>
        <end position="135"/>
    </location>
</feature>
<dbReference type="OrthoDB" id="9793567at2"/>
<evidence type="ECO:0000259" key="2">
    <source>
        <dbReference type="Pfam" id="PF01878"/>
    </source>
</evidence>
<accession>A0A5R8QAP2</accession>
<dbReference type="Gene3D" id="3.10.590.10">
    <property type="entry name" value="ph1033 like domains"/>
    <property type="match status" value="1"/>
</dbReference>
<organism evidence="3 4">
    <name type="scientific">Culicoidibacter larvae</name>
    <dbReference type="NCBI Taxonomy" id="2579976"/>
    <lineage>
        <taxon>Bacteria</taxon>
        <taxon>Bacillati</taxon>
        <taxon>Bacillota</taxon>
        <taxon>Culicoidibacteria</taxon>
        <taxon>Culicoidibacterales</taxon>
        <taxon>Culicoidibacteraceae</taxon>
        <taxon>Culicoidibacter</taxon>
    </lineage>
</organism>
<gene>
    <name evidence="3" type="ORF">FEZ08_08040</name>
</gene>
<sequence>MQKYWIGVASHAHVTLGAAGGFAQLCHGKAAPLRRMKKGDWIIYYSSKKELGKPEPEQAFTAIGQLLDDEVYQFEMAPDFIPFRRNVRFLPHAQLASIFPLIELLHCIPDKQHWGYTFRFGHLEIDQHDFLLIAEAMALNMQNYSK</sequence>
<dbReference type="CDD" id="cd21132">
    <property type="entry name" value="EVE-like"/>
    <property type="match status" value="1"/>
</dbReference>
<dbReference type="InterPro" id="IPR015947">
    <property type="entry name" value="PUA-like_sf"/>
</dbReference>